<sequence length="233" mass="27854">MFPNIKENAIFIADSHFNEKRSQLLTFLKKLKSKEIKTEQLFLMGDMFDFISGESKYFIKRNKKVISLINELSQNIEMIYLEGNHDYNLKNLFPNVKVYKRETHPIFMNYQNQEVALSHGDIFVNDKFYDVYCKFIRNHIFLLFMNTIDFKNYISKKIYYGLLGKNICHNIKSFKDIVSKRVKHYDAKIIIEGHFHQGKEYIIHEKRYKNIQSLTCSNEYVVLENNKFIGKSL</sequence>
<dbReference type="SUPFAM" id="SSF56300">
    <property type="entry name" value="Metallo-dependent phosphatases"/>
    <property type="match status" value="1"/>
</dbReference>
<reference evidence="7 8" key="1">
    <citation type="journal article" date="2010" name="Stand. Genomic Sci.">
        <title>Complete genome sequence of Arcobacter nitrofigilis type strain (CI).</title>
        <authorList>
            <person name="Pati A."/>
            <person name="Gronow S."/>
            <person name="Lapidus A."/>
            <person name="Copeland A."/>
            <person name="Glavina Del Rio T."/>
            <person name="Nolan M."/>
            <person name="Lucas S."/>
            <person name="Tice H."/>
            <person name="Cheng J.F."/>
            <person name="Han C."/>
            <person name="Chertkov O."/>
            <person name="Bruce D."/>
            <person name="Tapia R."/>
            <person name="Goodwin L."/>
            <person name="Pitluck S."/>
            <person name="Liolios K."/>
            <person name="Ivanova N."/>
            <person name="Mavromatis K."/>
            <person name="Chen A."/>
            <person name="Palaniappan K."/>
            <person name="Land M."/>
            <person name="Hauser L."/>
            <person name="Chang Y.J."/>
            <person name="Jeffries C.D."/>
            <person name="Detter J.C."/>
            <person name="Rohde M."/>
            <person name="Goker M."/>
            <person name="Bristow J."/>
            <person name="Eisen J.A."/>
            <person name="Markowitz V."/>
            <person name="Hugenholtz P."/>
            <person name="Klenk H.P."/>
            <person name="Kyrpides N.C."/>
        </authorList>
    </citation>
    <scope>NUCLEOTIDE SEQUENCE [LARGE SCALE GENOMIC DNA]</scope>
    <source>
        <strain evidence="8">ATCC 33309 / DSM 7299 / CCUG 15893 / LMG 7604 / NCTC 12251 / CI</strain>
    </source>
</reference>
<dbReference type="HOGENOM" id="CLU_080125_0_0_7"/>
<dbReference type="InterPro" id="IPR029052">
    <property type="entry name" value="Metallo-depent_PP-like"/>
</dbReference>
<name>D5V2X4_ARCNC</name>
<organism evidence="7 8">
    <name type="scientific">Arcobacter nitrofigilis (strain ATCC 33309 / DSM 7299 / CCUG 15893 / LMG 7604 / NCTC 12251 / CI)</name>
    <name type="common">Campylobacter nitrofigilis</name>
    <dbReference type="NCBI Taxonomy" id="572480"/>
    <lineage>
        <taxon>Bacteria</taxon>
        <taxon>Pseudomonadati</taxon>
        <taxon>Campylobacterota</taxon>
        <taxon>Epsilonproteobacteria</taxon>
        <taxon>Campylobacterales</taxon>
        <taxon>Arcobacteraceae</taxon>
        <taxon>Arcobacter</taxon>
    </lineage>
</organism>
<evidence type="ECO:0000256" key="2">
    <source>
        <dbReference type="ARBA" id="ARBA00022519"/>
    </source>
</evidence>
<evidence type="ECO:0000256" key="3">
    <source>
        <dbReference type="ARBA" id="ARBA00022723"/>
    </source>
</evidence>
<keyword evidence="4" id="KW-0472">Membrane</keyword>
<dbReference type="InterPro" id="IPR004843">
    <property type="entry name" value="Calcineurin-like_PHP"/>
</dbReference>
<keyword evidence="8" id="KW-1185">Reference proteome</keyword>
<dbReference type="KEGG" id="ant:Arnit_0892"/>
<dbReference type="eggNOG" id="COG2908">
    <property type="taxonomic scope" value="Bacteria"/>
</dbReference>
<proteinExistence type="predicted"/>
<dbReference type="GO" id="GO:0016020">
    <property type="term" value="C:membrane"/>
    <property type="evidence" value="ECO:0007669"/>
    <property type="project" value="GOC"/>
</dbReference>
<dbReference type="PANTHER" id="PTHR34990">
    <property type="entry name" value="UDP-2,3-DIACYLGLUCOSAMINE HYDROLASE-RELATED"/>
    <property type="match status" value="1"/>
</dbReference>
<dbReference type="InterPro" id="IPR043461">
    <property type="entry name" value="LpxH-like"/>
</dbReference>
<keyword evidence="5" id="KW-0464">Manganese</keyword>
<evidence type="ECO:0000256" key="4">
    <source>
        <dbReference type="ARBA" id="ARBA00023136"/>
    </source>
</evidence>
<dbReference type="PANTHER" id="PTHR34990:SF2">
    <property type="entry name" value="BLL8164 PROTEIN"/>
    <property type="match status" value="1"/>
</dbReference>
<keyword evidence="3" id="KW-0479">Metal-binding</keyword>
<dbReference type="Gene3D" id="3.60.21.10">
    <property type="match status" value="1"/>
</dbReference>
<evidence type="ECO:0000256" key="5">
    <source>
        <dbReference type="ARBA" id="ARBA00023211"/>
    </source>
</evidence>
<feature type="domain" description="Calcineurin-like phosphoesterase" evidence="6">
    <location>
        <begin position="10"/>
        <end position="197"/>
    </location>
</feature>
<keyword evidence="2" id="KW-0997">Cell inner membrane</keyword>
<evidence type="ECO:0000313" key="8">
    <source>
        <dbReference type="Proteomes" id="UP000000939"/>
    </source>
</evidence>
<keyword evidence="1" id="KW-1003">Cell membrane</keyword>
<dbReference type="GO" id="GO:0008758">
    <property type="term" value="F:UDP-2,3-diacylglucosamine hydrolase activity"/>
    <property type="evidence" value="ECO:0007669"/>
    <property type="project" value="TreeGrafter"/>
</dbReference>
<evidence type="ECO:0000256" key="1">
    <source>
        <dbReference type="ARBA" id="ARBA00022475"/>
    </source>
</evidence>
<dbReference type="OrthoDB" id="270739at2"/>
<dbReference type="STRING" id="572480.Arnit_0892"/>
<evidence type="ECO:0000259" key="6">
    <source>
        <dbReference type="Pfam" id="PF00149"/>
    </source>
</evidence>
<accession>D5V2X4</accession>
<dbReference type="AlphaFoldDB" id="D5V2X4"/>
<evidence type="ECO:0000313" key="7">
    <source>
        <dbReference type="EMBL" id="ADG92556.1"/>
    </source>
</evidence>
<dbReference type="EMBL" id="CP001999">
    <property type="protein sequence ID" value="ADG92556.1"/>
    <property type="molecule type" value="Genomic_DNA"/>
</dbReference>
<protein>
    <submittedName>
        <fullName evidence="7">Metallophosphoesterase</fullName>
    </submittedName>
</protein>
<gene>
    <name evidence="7" type="ordered locus">Arnit_0892</name>
</gene>
<dbReference type="GO" id="GO:0046872">
    <property type="term" value="F:metal ion binding"/>
    <property type="evidence" value="ECO:0007669"/>
    <property type="project" value="UniProtKB-KW"/>
</dbReference>
<dbReference type="GO" id="GO:0009245">
    <property type="term" value="P:lipid A biosynthetic process"/>
    <property type="evidence" value="ECO:0007669"/>
    <property type="project" value="TreeGrafter"/>
</dbReference>
<dbReference type="Pfam" id="PF00149">
    <property type="entry name" value="Metallophos"/>
    <property type="match status" value="1"/>
</dbReference>
<dbReference type="Proteomes" id="UP000000939">
    <property type="component" value="Chromosome"/>
</dbReference>
<dbReference type="RefSeq" id="WP_013134701.1">
    <property type="nucleotide sequence ID" value="NC_014166.1"/>
</dbReference>